<dbReference type="PANTHER" id="PTHR10019">
    <property type="entry name" value="SNF5"/>
    <property type="match status" value="1"/>
</dbReference>
<reference evidence="8" key="1">
    <citation type="submission" date="2023-07" db="EMBL/GenBank/DDBJ databases">
        <title>A draft genome of Kazachstania heterogenica Y-27499.</title>
        <authorList>
            <person name="Donic C."/>
            <person name="Kralova J.S."/>
            <person name="Fidel L."/>
            <person name="Ben-Dor S."/>
            <person name="Jung S."/>
        </authorList>
    </citation>
    <scope>NUCLEOTIDE SEQUENCE [LARGE SCALE GENOMIC DNA]</scope>
    <source>
        <strain evidence="8">Y27499</strain>
    </source>
</reference>
<keyword evidence="4" id="KW-0804">Transcription</keyword>
<organism evidence="7 8">
    <name type="scientific">Arxiozyma heterogenica</name>
    <dbReference type="NCBI Taxonomy" id="278026"/>
    <lineage>
        <taxon>Eukaryota</taxon>
        <taxon>Fungi</taxon>
        <taxon>Dikarya</taxon>
        <taxon>Ascomycota</taxon>
        <taxon>Saccharomycotina</taxon>
        <taxon>Saccharomycetes</taxon>
        <taxon>Saccharomycetales</taxon>
        <taxon>Saccharomycetaceae</taxon>
        <taxon>Arxiozyma</taxon>
    </lineage>
</organism>
<feature type="compositionally biased region" description="Low complexity" evidence="6">
    <location>
        <begin position="117"/>
        <end position="136"/>
    </location>
</feature>
<feature type="compositionally biased region" description="Low complexity" evidence="6">
    <location>
        <begin position="335"/>
        <end position="349"/>
    </location>
</feature>
<comment type="similarity">
    <text evidence="2">Belongs to the SNF5 family.</text>
</comment>
<sequence>MDPRNFLSNIGTPSFSITQIPQPILQSLTPVQLRTIQQKHQQLLANRVQQQQQQQQQQQNNNNNNIQVPVQSPEMQNNRLQRSSNMENDHSSSAAIMQQMNVQQRLAQMSEQTKQATAQALQQQRQKLQKQQQQQQVRNASRISNSTPPITLPPQIAALPLPQQLQILNSLKAQAISKGNMAIVSTIMMAQRQVQERLQQQIQQQQQQQINDPNNNIAPNTQNNVNSGGSNQFINMQTTQSPNEMNNFTGLQQSPLPPNTNIPTTVIPTNNSIPEQMSPIATPTRRKTQAKGRGIKNQNASADNPTRQHRKHTTAKTSKKASNTSTTPVSTISQPTLPTTTTTTMPTVTGLQIPTNVPPLSMPKLELPEYKTIKYDLPEAKLPYTEYWSESKGPTTDSLLYEQFIRRDKHDVEGKEKEKGGYEPFSIYGFSNREYMAKLFHTLKYYQELKNTRMKSITSTTKNIPAASIWGSGYSGYGNGISNTITKIISGYKDETQLDELAIHKQAMNETSEELVPIRLEFDQEKDKFFLRDTFLWNRNETVVSIENFVHEMVKDFRFNTSYRAQFGDMIAQSIREQIYEYQPNPYNELKRRRLGGDDLRIKIKLDIVVGQNQLIDQFEWDISNTDNCAEEFAENMCQELQLPGEFVTAISHSIREQVHMYHKSLALLGYKFDGSPVEDNDIRSRLLPVITLDDVFRVPSDTKNYTPNLLQISIAELERLDRDKERDTRRKRRQGRLNRRGNVTSGNVLNNISSNNGLVGPLSGSSLTNDNYLPDVADIPRTFRTPIPSTVLPGGIDLGPSVNSYDLNTIIEYKPRPLAPNSKPRLCYIMSHIPGQSLRVCINIKKKTTVKADPEKQDYNNDVNKSNIDSTNENLSGNNTSINVVKIEPIADILKGIKNL</sequence>
<proteinExistence type="inferred from homology"/>
<keyword evidence="5" id="KW-0539">Nucleus</keyword>
<dbReference type="EMBL" id="JAWIZZ010000053">
    <property type="protein sequence ID" value="KAK5778479.1"/>
    <property type="molecule type" value="Genomic_DNA"/>
</dbReference>
<evidence type="ECO:0000256" key="6">
    <source>
        <dbReference type="SAM" id="MobiDB-lite"/>
    </source>
</evidence>
<evidence type="ECO:0000256" key="5">
    <source>
        <dbReference type="ARBA" id="ARBA00023242"/>
    </source>
</evidence>
<evidence type="ECO:0000256" key="1">
    <source>
        <dbReference type="ARBA" id="ARBA00004123"/>
    </source>
</evidence>
<feature type="compositionally biased region" description="Polar residues" evidence="6">
    <location>
        <begin position="861"/>
        <end position="875"/>
    </location>
</feature>
<dbReference type="InterPro" id="IPR006939">
    <property type="entry name" value="SNF5"/>
</dbReference>
<gene>
    <name evidence="7" type="ORF">RI543_004145</name>
</gene>
<evidence type="ECO:0000313" key="8">
    <source>
        <dbReference type="Proteomes" id="UP001306508"/>
    </source>
</evidence>
<dbReference type="Pfam" id="PF04855">
    <property type="entry name" value="SNF5"/>
    <property type="match status" value="1"/>
</dbReference>
<keyword evidence="8" id="KW-1185">Reference proteome</keyword>
<comment type="caution">
    <text evidence="7">The sequence shown here is derived from an EMBL/GenBank/DDBJ whole genome shotgun (WGS) entry which is preliminary data.</text>
</comment>
<dbReference type="AlphaFoldDB" id="A0AAN7WHW3"/>
<dbReference type="GO" id="GO:0000228">
    <property type="term" value="C:nuclear chromosome"/>
    <property type="evidence" value="ECO:0007669"/>
    <property type="project" value="InterPro"/>
</dbReference>
<feature type="region of interest" description="Disordered" evidence="6">
    <location>
        <begin position="47"/>
        <end position="69"/>
    </location>
</feature>
<feature type="compositionally biased region" description="Polar residues" evidence="6">
    <location>
        <begin position="137"/>
        <end position="146"/>
    </location>
</feature>
<evidence type="ECO:0000256" key="2">
    <source>
        <dbReference type="ARBA" id="ARBA00010239"/>
    </source>
</evidence>
<dbReference type="GO" id="GO:0006338">
    <property type="term" value="P:chromatin remodeling"/>
    <property type="evidence" value="ECO:0007669"/>
    <property type="project" value="InterPro"/>
</dbReference>
<feature type="region of interest" description="Disordered" evidence="6">
    <location>
        <begin position="269"/>
        <end position="355"/>
    </location>
</feature>
<feature type="compositionally biased region" description="Low complexity" evidence="6">
    <location>
        <begin position="49"/>
        <end position="65"/>
    </location>
</feature>
<evidence type="ECO:0000256" key="4">
    <source>
        <dbReference type="ARBA" id="ARBA00023163"/>
    </source>
</evidence>
<feature type="region of interest" description="Disordered" evidence="6">
    <location>
        <begin position="203"/>
        <end position="234"/>
    </location>
</feature>
<feature type="compositionally biased region" description="Basic residues" evidence="6">
    <location>
        <begin position="730"/>
        <end position="740"/>
    </location>
</feature>
<evidence type="ECO:0000256" key="3">
    <source>
        <dbReference type="ARBA" id="ARBA00023015"/>
    </source>
</evidence>
<protein>
    <submittedName>
        <fullName evidence="7">Uncharacterized protein</fullName>
    </submittedName>
</protein>
<feature type="compositionally biased region" description="Low complexity" evidence="6">
    <location>
        <begin position="203"/>
        <end position="226"/>
    </location>
</feature>
<feature type="compositionally biased region" description="Polar residues" evidence="6">
    <location>
        <begin position="296"/>
        <end position="305"/>
    </location>
</feature>
<feature type="region of interest" description="Disordered" evidence="6">
    <location>
        <begin position="724"/>
        <end position="750"/>
    </location>
</feature>
<dbReference type="Proteomes" id="UP001306508">
    <property type="component" value="Unassembled WGS sequence"/>
</dbReference>
<keyword evidence="3" id="KW-0805">Transcription regulation</keyword>
<feature type="compositionally biased region" description="Basic residues" evidence="6">
    <location>
        <begin position="307"/>
        <end position="319"/>
    </location>
</feature>
<evidence type="ECO:0000313" key="7">
    <source>
        <dbReference type="EMBL" id="KAK5778479.1"/>
    </source>
</evidence>
<feature type="region of interest" description="Disordered" evidence="6">
    <location>
        <begin position="117"/>
        <end position="148"/>
    </location>
</feature>
<accession>A0AAN7WHW3</accession>
<comment type="subcellular location">
    <subcellularLocation>
        <location evidence="1">Nucleus</location>
    </subcellularLocation>
</comment>
<feature type="compositionally biased region" description="Basic residues" evidence="6">
    <location>
        <begin position="284"/>
        <end position="294"/>
    </location>
</feature>
<name>A0AAN7WHW3_9SACH</name>
<feature type="region of interest" description="Disordered" evidence="6">
    <location>
        <begin position="852"/>
        <end position="875"/>
    </location>
</feature>